<dbReference type="InterPro" id="IPR007111">
    <property type="entry name" value="NACHT_NTPase"/>
</dbReference>
<dbReference type="Pfam" id="PF00023">
    <property type="entry name" value="Ank"/>
    <property type="match status" value="1"/>
</dbReference>
<dbReference type="Gene3D" id="1.25.40.20">
    <property type="entry name" value="Ankyrin repeat-containing domain"/>
    <property type="match status" value="1"/>
</dbReference>
<dbReference type="SUPFAM" id="SSF48403">
    <property type="entry name" value="Ankyrin repeat"/>
    <property type="match status" value="1"/>
</dbReference>
<dbReference type="OrthoDB" id="194358at2759"/>
<feature type="repeat" description="ANK" evidence="2">
    <location>
        <begin position="856"/>
        <end position="888"/>
    </location>
</feature>
<evidence type="ECO:0000259" key="3">
    <source>
        <dbReference type="PROSITE" id="PS50837"/>
    </source>
</evidence>
<dbReference type="InterPro" id="IPR036770">
    <property type="entry name" value="Ankyrin_rpt-contain_sf"/>
</dbReference>
<feature type="domain" description="NACHT" evidence="3">
    <location>
        <begin position="285"/>
        <end position="430"/>
    </location>
</feature>
<dbReference type="STRING" id="205917.A0A4Y9XNZ4"/>
<evidence type="ECO:0000313" key="5">
    <source>
        <dbReference type="Proteomes" id="UP000298327"/>
    </source>
</evidence>
<dbReference type="InterPro" id="IPR031350">
    <property type="entry name" value="Goodbye_dom"/>
</dbReference>
<dbReference type="Proteomes" id="UP000298327">
    <property type="component" value="Unassembled WGS sequence"/>
</dbReference>
<keyword evidence="2" id="KW-0040">ANK repeat</keyword>
<dbReference type="EMBL" id="SEOQ01001615">
    <property type="protein sequence ID" value="TFY51087.1"/>
    <property type="molecule type" value="Genomic_DNA"/>
</dbReference>
<protein>
    <recommendedName>
        <fullName evidence="3">NACHT domain-containing protein</fullName>
    </recommendedName>
</protein>
<dbReference type="InterPro" id="IPR002110">
    <property type="entry name" value="Ankyrin_rpt"/>
</dbReference>
<feature type="repeat" description="ANK" evidence="2">
    <location>
        <begin position="823"/>
        <end position="855"/>
    </location>
</feature>
<dbReference type="PANTHER" id="PTHR10039:SF16">
    <property type="entry name" value="GPI INOSITOL-DEACYLASE"/>
    <property type="match status" value="1"/>
</dbReference>
<proteinExistence type="predicted"/>
<sequence>MPDSVFPEIWTAAIERYEGDTKIKVADAFRDLASTTSVDKLLDVIDGKQKKFKEYEKRGEKIRGALKPVLDIVSLSSAVAGEAVGAAFPPGKVIFVAVKLLIDAAHNVSAHYRSIIDIFRQLQNFLDRCCVYLHGDVSNKLKQRLVEILAHLLTILGMVTRVMKKGQLSGNKGHFLQNIFRKDKTIDEALKKLNDLTREEALQVLADVHHKVGQTLRVASSTDKKVHIIAELQRDAEFHQCHLWLSAPDPWINHNAAQEKLSEQSTGKWIFEDQRLVDWLGKSHSSMWLYGMPGGGKSILCSTIIKMLQHHIKSKASSALAFFFFDFKDSSKQNFSGLLRSLLGQLSSQSLGASAVLKKVYAEHDNGCRQPNQNDLQSALGQILMDFDDVYIVLDALDECHTDDRERYLLSFVENTMLDDQYSMHFLATSCNEIDIKECLETKATYVVSLGDTLVYKDIEAHLSAVLQKQNPFMKCNNKIKQEIKDVLLKKANGMFLWVECQLKELKKCSTVSDLRKALRDLPPTLERTYARILSKKKFRDPKVLCLTLHWIAFAIKPLTRSELDAAVKLSFKEIHSECSDEFQPLHSDILLEAISSLIDTSDYSGVIKFCHFSVKEYIISDIAKTEYYHTDPVLSHTIIAKSCLYFILDHEEKLDVTTDDDRIVNVLGIESYVEQHVLEHIRQAALSTEHKLYYALHAAINKDNVITFDWLFEHALDTNLWLDGQTPLIRASAVGNIHMCELLLDRDADINAQAGGFETAIIAASLGGHTSLVELLLERGADINAQANEHGSALMAASLRGDIPLVSLLLDKGADINTHAGNYGTALIAASYEGHTSLIDLLLEKGADINAQAGNYGTALIAASLQGHTSFVDLLLAKGADINAQADSY</sequence>
<name>A0A4Y9XNZ4_9AGAM</name>
<evidence type="ECO:0000256" key="2">
    <source>
        <dbReference type="PROSITE-ProRule" id="PRU00023"/>
    </source>
</evidence>
<dbReference type="Pfam" id="PF12796">
    <property type="entry name" value="Ank_2"/>
    <property type="match status" value="2"/>
</dbReference>
<reference evidence="4 5" key="1">
    <citation type="submission" date="2019-02" db="EMBL/GenBank/DDBJ databases">
        <title>Genome sequencing of the rare red list fungi Dentipellis fragilis.</title>
        <authorList>
            <person name="Buettner E."/>
            <person name="Kellner H."/>
        </authorList>
    </citation>
    <scope>NUCLEOTIDE SEQUENCE [LARGE SCALE GENOMIC DNA]</scope>
    <source>
        <strain evidence="4 5">DSM 105465</strain>
    </source>
</reference>
<feature type="repeat" description="ANK" evidence="2">
    <location>
        <begin position="757"/>
        <end position="789"/>
    </location>
</feature>
<keyword evidence="1" id="KW-0677">Repeat</keyword>
<dbReference type="Pfam" id="PF17109">
    <property type="entry name" value="Goodbye"/>
    <property type="match status" value="1"/>
</dbReference>
<feature type="repeat" description="ANK" evidence="2">
    <location>
        <begin position="724"/>
        <end position="756"/>
    </location>
</feature>
<dbReference type="InterPro" id="IPR027417">
    <property type="entry name" value="P-loop_NTPase"/>
</dbReference>
<gene>
    <name evidence="4" type="ORF">EVG20_g11172</name>
</gene>
<dbReference type="SUPFAM" id="SSF52540">
    <property type="entry name" value="P-loop containing nucleoside triphosphate hydrolases"/>
    <property type="match status" value="1"/>
</dbReference>
<comment type="caution">
    <text evidence="4">The sequence shown here is derived from an EMBL/GenBank/DDBJ whole genome shotgun (WGS) entry which is preliminary data.</text>
</comment>
<dbReference type="AlphaFoldDB" id="A0A4Y9XNZ4"/>
<dbReference type="Gene3D" id="3.40.50.300">
    <property type="entry name" value="P-loop containing nucleotide triphosphate hydrolases"/>
    <property type="match status" value="1"/>
</dbReference>
<feature type="repeat" description="ANK" evidence="2">
    <location>
        <begin position="790"/>
        <end position="822"/>
    </location>
</feature>
<dbReference type="PANTHER" id="PTHR10039">
    <property type="entry name" value="AMELOGENIN"/>
    <property type="match status" value="1"/>
</dbReference>
<organism evidence="4 5">
    <name type="scientific">Dentipellis fragilis</name>
    <dbReference type="NCBI Taxonomy" id="205917"/>
    <lineage>
        <taxon>Eukaryota</taxon>
        <taxon>Fungi</taxon>
        <taxon>Dikarya</taxon>
        <taxon>Basidiomycota</taxon>
        <taxon>Agaricomycotina</taxon>
        <taxon>Agaricomycetes</taxon>
        <taxon>Russulales</taxon>
        <taxon>Hericiaceae</taxon>
        <taxon>Dentipellis</taxon>
    </lineage>
</organism>
<evidence type="ECO:0000313" key="4">
    <source>
        <dbReference type="EMBL" id="TFY51087.1"/>
    </source>
</evidence>
<dbReference type="PRINTS" id="PR01415">
    <property type="entry name" value="ANKYRIN"/>
</dbReference>
<dbReference type="SMART" id="SM00248">
    <property type="entry name" value="ANK"/>
    <property type="match status" value="6"/>
</dbReference>
<dbReference type="PROSITE" id="PS50297">
    <property type="entry name" value="ANK_REP_REGION"/>
    <property type="match status" value="5"/>
</dbReference>
<evidence type="ECO:0000256" key="1">
    <source>
        <dbReference type="ARBA" id="ARBA00022737"/>
    </source>
</evidence>
<dbReference type="PROSITE" id="PS50088">
    <property type="entry name" value="ANK_REPEAT"/>
    <property type="match status" value="5"/>
</dbReference>
<keyword evidence="5" id="KW-1185">Reference proteome</keyword>
<dbReference type="InterPro" id="IPR056884">
    <property type="entry name" value="NPHP3-like_N"/>
</dbReference>
<dbReference type="PROSITE" id="PS50837">
    <property type="entry name" value="NACHT"/>
    <property type="match status" value="1"/>
</dbReference>
<dbReference type="Pfam" id="PF24883">
    <property type="entry name" value="NPHP3_N"/>
    <property type="match status" value="1"/>
</dbReference>
<feature type="non-terminal residue" evidence="4">
    <location>
        <position position="890"/>
    </location>
</feature>
<accession>A0A4Y9XNZ4</accession>